<dbReference type="InterPro" id="IPR011990">
    <property type="entry name" value="TPR-like_helical_dom_sf"/>
</dbReference>
<dbReference type="Gene3D" id="1.25.40.10">
    <property type="entry name" value="Tetratricopeptide repeat domain"/>
    <property type="match status" value="1"/>
</dbReference>
<dbReference type="AlphaFoldDB" id="A0A150NZQ6"/>
<evidence type="ECO:0000313" key="2">
    <source>
        <dbReference type="Proteomes" id="UP000075604"/>
    </source>
</evidence>
<evidence type="ECO:0008006" key="3">
    <source>
        <dbReference type="Google" id="ProtNLM"/>
    </source>
</evidence>
<dbReference type="EMBL" id="JELX01004465">
    <property type="protein sequence ID" value="KYF47820.1"/>
    <property type="molecule type" value="Genomic_DNA"/>
</dbReference>
<reference evidence="1 2" key="1">
    <citation type="submission" date="2014-02" db="EMBL/GenBank/DDBJ databases">
        <title>The small core and large imbalanced accessory genome model reveals a collaborative survival strategy of Sorangium cellulosum strains in nature.</title>
        <authorList>
            <person name="Han K."/>
            <person name="Peng R."/>
            <person name="Blom J."/>
            <person name="Li Y.-Z."/>
        </authorList>
    </citation>
    <scope>NUCLEOTIDE SEQUENCE [LARGE SCALE GENOMIC DNA]</scope>
    <source>
        <strain evidence="1 2">So0157-18</strain>
    </source>
</reference>
<dbReference type="Pfam" id="PF06041">
    <property type="entry name" value="DUF924"/>
    <property type="match status" value="1"/>
</dbReference>
<evidence type="ECO:0000313" key="1">
    <source>
        <dbReference type="EMBL" id="KYF47820.1"/>
    </source>
</evidence>
<sequence length="208" mass="23798">MLMTEEVEEVLGFWFPERMSGDKEELIRQVEWWFRGGADAAILERFPPLLERATRGELDGWSSAPRSRLALILVLDQFSRAVYRGTARAFAQDPRALALALEGIEIGHHAALENPWQKTFFFLPLGHSEDLSNLDRAVQLAEELVGTVPSEFRWWFEFSANQARGHRDVISRFGRHPHRNEALGRQSTPEELEYLAGGQLVHARPLPR</sequence>
<protein>
    <recommendedName>
        <fullName evidence="3">DUF924 domain-containing protein</fullName>
    </recommendedName>
</protein>
<dbReference type="SUPFAM" id="SSF48452">
    <property type="entry name" value="TPR-like"/>
    <property type="match status" value="1"/>
</dbReference>
<gene>
    <name evidence="1" type="ORF">BE04_04100</name>
</gene>
<proteinExistence type="predicted"/>
<organism evidence="1 2">
    <name type="scientific">Sorangium cellulosum</name>
    <name type="common">Polyangium cellulosum</name>
    <dbReference type="NCBI Taxonomy" id="56"/>
    <lineage>
        <taxon>Bacteria</taxon>
        <taxon>Pseudomonadati</taxon>
        <taxon>Myxococcota</taxon>
        <taxon>Polyangia</taxon>
        <taxon>Polyangiales</taxon>
        <taxon>Polyangiaceae</taxon>
        <taxon>Sorangium</taxon>
    </lineage>
</organism>
<dbReference type="Gene3D" id="1.20.58.320">
    <property type="entry name" value="TPR-like"/>
    <property type="match status" value="1"/>
</dbReference>
<comment type="caution">
    <text evidence="1">The sequence shown here is derived from an EMBL/GenBank/DDBJ whole genome shotgun (WGS) entry which is preliminary data.</text>
</comment>
<dbReference type="InterPro" id="IPR010323">
    <property type="entry name" value="DUF924"/>
</dbReference>
<dbReference type="Proteomes" id="UP000075604">
    <property type="component" value="Unassembled WGS sequence"/>
</dbReference>
<accession>A0A150NZQ6</accession>
<name>A0A150NZQ6_SORCE</name>